<gene>
    <name evidence="1" type="ordered locus">AciPR4_0118</name>
</gene>
<dbReference type="RefSeq" id="WP_013566692.1">
    <property type="nucleotide sequence ID" value="NC_014963.1"/>
</dbReference>
<protein>
    <submittedName>
        <fullName evidence="1">Uncharacterized protein</fullName>
    </submittedName>
</protein>
<dbReference type="Proteomes" id="UP000006844">
    <property type="component" value="Chromosome"/>
</dbReference>
<evidence type="ECO:0000313" key="2">
    <source>
        <dbReference type="Proteomes" id="UP000006844"/>
    </source>
</evidence>
<keyword evidence="2" id="KW-1185">Reference proteome</keyword>
<sequence>MIKNRPLFTDIFEKPETFRPDADSSYIFGGSQEERAEHSADWENACEDVQFNKIFGETLESFSIDCNGKIETVRLRSGADLREFWRRLNRHKAYIDITGLEHRIWAPLIKSAFAVGIQLRVVYREPIIYRFSPLPREGDIFDLSERITGIAPLPGFARLTEAEDEEQISFVALLGFEGIRFKYCVEQVQPPRNRIIPIIGVPGFQAEYPFYTYDGNRPVLDETGAWSRARFARANCPFSLYYLLEEIASENRLDLIKVAMIGTKPHALGAVLFSLLSPRTVELIYDHPIRKASRTEGKGRVLVYSVYAMSLMGGV</sequence>
<dbReference type="EMBL" id="CP002467">
    <property type="protein sequence ID" value="ADV80959.1"/>
    <property type="molecule type" value="Genomic_DNA"/>
</dbReference>
<dbReference type="KEGG" id="tsa:AciPR4_0118"/>
<dbReference type="STRING" id="401053.AciPR4_0118"/>
<proteinExistence type="predicted"/>
<evidence type="ECO:0000313" key="1">
    <source>
        <dbReference type="EMBL" id="ADV80959.1"/>
    </source>
</evidence>
<organism evidence="1 2">
    <name type="scientific">Terriglobus saanensis (strain ATCC BAA-1853 / DSM 23119 / SP1PR4)</name>
    <dbReference type="NCBI Taxonomy" id="401053"/>
    <lineage>
        <taxon>Bacteria</taxon>
        <taxon>Pseudomonadati</taxon>
        <taxon>Acidobacteriota</taxon>
        <taxon>Terriglobia</taxon>
        <taxon>Terriglobales</taxon>
        <taxon>Acidobacteriaceae</taxon>
        <taxon>Terriglobus</taxon>
    </lineage>
</organism>
<dbReference type="HOGENOM" id="CLU_072497_0_0_0"/>
<accession>E8UZ14</accession>
<dbReference type="OrthoDB" id="1492425at2"/>
<name>E8UZ14_TERSS</name>
<reference evidence="1 2" key="1">
    <citation type="journal article" date="2012" name="Stand. Genomic Sci.">
        <title>Complete genome sequence of Terriglobus saanensis type strain SP1PR4(T), an Acidobacteria from tundra soil.</title>
        <authorList>
            <person name="Rawat S.R."/>
            <person name="Mannisto M.K."/>
            <person name="Starovoytov V."/>
            <person name="Goodwin L."/>
            <person name="Nolan M."/>
            <person name="Hauser L."/>
            <person name="Land M."/>
            <person name="Davenport K.W."/>
            <person name="Woyke T."/>
            <person name="Haggblom M.M."/>
        </authorList>
    </citation>
    <scope>NUCLEOTIDE SEQUENCE</scope>
    <source>
        <strain evidence="2">ATCC BAA-1853 / DSM 23119 / SP1PR4</strain>
    </source>
</reference>
<dbReference type="AlphaFoldDB" id="E8UZ14"/>